<dbReference type="InterPro" id="IPR034772">
    <property type="entry name" value="CPSF6/7"/>
</dbReference>
<feature type="compositionally biased region" description="Basic and acidic residues" evidence="3">
    <location>
        <begin position="211"/>
        <end position="222"/>
    </location>
</feature>
<dbReference type="AlphaFoldDB" id="J4IBN9"/>
<accession>J4IBN9</accession>
<reference evidence="5 6" key="1">
    <citation type="journal article" date="2012" name="Appl. Environ. Microbiol.">
        <title>Short-read sequencing for genomic analysis of the brown rot fungus Fibroporia radiculosa.</title>
        <authorList>
            <person name="Tang J.D."/>
            <person name="Perkins A.D."/>
            <person name="Sonstegard T.S."/>
            <person name="Schroeder S.G."/>
            <person name="Burgess S.C."/>
            <person name="Diehl S.V."/>
        </authorList>
    </citation>
    <scope>NUCLEOTIDE SEQUENCE [LARGE SCALE GENOMIC DNA]</scope>
    <source>
        <strain evidence="5 6">TFFH 294</strain>
    </source>
</reference>
<evidence type="ECO:0000256" key="1">
    <source>
        <dbReference type="ARBA" id="ARBA00006265"/>
    </source>
</evidence>
<proteinExistence type="inferred from homology"/>
<dbReference type="Proteomes" id="UP000006352">
    <property type="component" value="Unassembled WGS sequence"/>
</dbReference>
<dbReference type="SMART" id="SM00360">
    <property type="entry name" value="RRM"/>
    <property type="match status" value="1"/>
</dbReference>
<dbReference type="GO" id="GO:0003723">
    <property type="term" value="F:RNA binding"/>
    <property type="evidence" value="ECO:0007669"/>
    <property type="project" value="UniProtKB-UniRule"/>
</dbReference>
<dbReference type="InterPro" id="IPR035979">
    <property type="entry name" value="RBD_domain_sf"/>
</dbReference>
<dbReference type="GeneID" id="24099902"/>
<feature type="compositionally biased region" description="Basic and acidic residues" evidence="3">
    <location>
        <begin position="377"/>
        <end position="389"/>
    </location>
</feature>
<evidence type="ECO:0000313" key="6">
    <source>
        <dbReference type="Proteomes" id="UP000006352"/>
    </source>
</evidence>
<feature type="domain" description="RRM" evidence="4">
    <location>
        <begin position="121"/>
        <end position="202"/>
    </location>
</feature>
<comment type="similarity">
    <text evidence="1">Belongs to the RRM CPSF6/7 family.</text>
</comment>
<dbReference type="STRING" id="599839.J4IBN9"/>
<gene>
    <name evidence="5" type="ORF">FIBRA_07189</name>
</gene>
<dbReference type="GO" id="GO:0006397">
    <property type="term" value="P:mRNA processing"/>
    <property type="evidence" value="ECO:0007669"/>
    <property type="project" value="UniProtKB-KW"/>
</dbReference>
<evidence type="ECO:0000259" key="4">
    <source>
        <dbReference type="PROSITE" id="PS50102"/>
    </source>
</evidence>
<dbReference type="InterPro" id="IPR000504">
    <property type="entry name" value="RRM_dom"/>
</dbReference>
<feature type="compositionally biased region" description="Polar residues" evidence="3">
    <location>
        <begin position="198"/>
        <end position="207"/>
    </location>
</feature>
<feature type="region of interest" description="Disordered" evidence="3">
    <location>
        <begin position="366"/>
        <end position="389"/>
    </location>
</feature>
<evidence type="ECO:0000256" key="3">
    <source>
        <dbReference type="SAM" id="MobiDB-lite"/>
    </source>
</evidence>
<feature type="region of interest" description="Disordered" evidence="3">
    <location>
        <begin position="1"/>
        <end position="114"/>
    </location>
</feature>
<dbReference type="EMBL" id="HE797175">
    <property type="protein sequence ID" value="CCM04991.1"/>
    <property type="molecule type" value="Genomic_DNA"/>
</dbReference>
<protein>
    <recommendedName>
        <fullName evidence="4">RRM domain-containing protein</fullName>
    </recommendedName>
</protein>
<dbReference type="Gene3D" id="3.30.70.330">
    <property type="match status" value="1"/>
</dbReference>
<dbReference type="CDD" id="cd12372">
    <property type="entry name" value="RRM_CFIm68_CFIm59"/>
    <property type="match status" value="1"/>
</dbReference>
<dbReference type="InterPro" id="IPR012677">
    <property type="entry name" value="Nucleotide-bd_a/b_plait_sf"/>
</dbReference>
<keyword evidence="6" id="KW-1185">Reference proteome</keyword>
<dbReference type="PROSITE" id="PS50102">
    <property type="entry name" value="RRM"/>
    <property type="match status" value="1"/>
</dbReference>
<dbReference type="InParanoid" id="J4IBN9"/>
<feature type="compositionally biased region" description="Low complexity" evidence="3">
    <location>
        <begin position="85"/>
        <end position="109"/>
    </location>
</feature>
<feature type="compositionally biased region" description="Acidic residues" evidence="3">
    <location>
        <begin position="1"/>
        <end position="14"/>
    </location>
</feature>
<dbReference type="RefSeq" id="XP_012184274.1">
    <property type="nucleotide sequence ID" value="XM_012328884.1"/>
</dbReference>
<dbReference type="HOGENOM" id="CLU_033916_0_1_1"/>
<dbReference type="OrthoDB" id="10065185at2759"/>
<organism evidence="5 6">
    <name type="scientific">Fibroporia radiculosa</name>
    <dbReference type="NCBI Taxonomy" id="599839"/>
    <lineage>
        <taxon>Eukaryota</taxon>
        <taxon>Fungi</taxon>
        <taxon>Dikarya</taxon>
        <taxon>Basidiomycota</taxon>
        <taxon>Agaricomycotina</taxon>
        <taxon>Agaricomycetes</taxon>
        <taxon>Polyporales</taxon>
        <taxon>Fibroporiaceae</taxon>
        <taxon>Fibroporia</taxon>
    </lineage>
</organism>
<keyword evidence="2" id="KW-0694">RNA-binding</keyword>
<feature type="region of interest" description="Disordered" evidence="3">
    <location>
        <begin position="198"/>
        <end position="248"/>
    </location>
</feature>
<sequence>MPEDDFDIYGEDEGFNPNKVVESMEDTQDFAIKTEHDSEQRSSSPVAGEKRQREEDDSEQQRSNGNHTAQFDVAKPESDGKPAISSGAKSPSGNPSSNPGQGMSNGSQSVNGGGAGQGAFDALYIGDLQWWTTDEDVRQVALNVGVTLDHKDITFSEHKVNGKSKGMAYVECHNCDHAAALKNWFDNNDFQNRRATVSFTSTAQGNPFRTLPKEPPPREMRHQGQSGTPIPSGAPSGNAGRGGGNFRGGMNNQMGMNNMMNMGMRGGGMMNGGMMRGGMPNMMGMGMGGMGGMGGGFVGNNMGGGGGFGGGRGGGMIPQGPRGAMMGNTGYGGRGGGMMGGMGMMPMGGRGGFANVQGHFNPAFMQGGGGGQFGPDGPRKRFKMEEGGQ</sequence>
<name>J4IBN9_9APHY</name>
<dbReference type="GO" id="GO:0005634">
    <property type="term" value="C:nucleus"/>
    <property type="evidence" value="ECO:0007669"/>
    <property type="project" value="UniProtKB-SubCell"/>
</dbReference>
<evidence type="ECO:0000313" key="5">
    <source>
        <dbReference type="EMBL" id="CCM04991.1"/>
    </source>
</evidence>
<dbReference type="SUPFAM" id="SSF54928">
    <property type="entry name" value="RNA-binding domain, RBD"/>
    <property type="match status" value="1"/>
</dbReference>
<evidence type="ECO:0000256" key="2">
    <source>
        <dbReference type="PROSITE-ProRule" id="PRU00176"/>
    </source>
</evidence>
<dbReference type="PANTHER" id="PTHR23204">
    <property type="entry name" value="CLEAVAGE AND POLYADENYLATION SPECIFIC FACTOR"/>
    <property type="match status" value="1"/>
</dbReference>